<keyword evidence="1" id="KW-0175">Coiled coil</keyword>
<evidence type="ECO:0000313" key="4">
    <source>
        <dbReference type="Proteomes" id="UP000077961"/>
    </source>
</evidence>
<dbReference type="InterPro" id="IPR022205">
    <property type="entry name" value="DUF3732"/>
</dbReference>
<feature type="coiled-coil region" evidence="1">
    <location>
        <begin position="288"/>
        <end position="315"/>
    </location>
</feature>
<evidence type="ECO:0000256" key="1">
    <source>
        <dbReference type="SAM" id="Coils"/>
    </source>
</evidence>
<organism evidence="3 5">
    <name type="scientific">Paraburkholderia ginsengiterrae</name>
    <dbReference type="NCBI Taxonomy" id="1462993"/>
    <lineage>
        <taxon>Bacteria</taxon>
        <taxon>Pseudomonadati</taxon>
        <taxon>Pseudomonadota</taxon>
        <taxon>Betaproteobacteria</taxon>
        <taxon>Burkholderiales</taxon>
        <taxon>Burkholderiaceae</taxon>
        <taxon>Paraburkholderia</taxon>
    </lineage>
</organism>
<evidence type="ECO:0000313" key="3">
    <source>
        <dbReference type="EMBL" id="OAJ52622.1"/>
    </source>
</evidence>
<sequence>MQFHIEELILWPVNRENGIHTLSFEPGKVNIIYGRSRTGKSSIISIIDYCLGASRCAIPVGKIRDSVSWFGLRVNISGKSFVVARRTPGSRQTSNEFYLAPYEEELPEVPEYTHNDTRFKERFNNLVRLTNLSLEEGDKVKQHDGRPSYRDLAAFNFLPQHIVANPNTLFFKADTYDHKERLKKVMPFAFGIIDGTYLMKEREHAQLLRELDRLLKQQEARKSVMSSWESQVERLWSLAVELGMVEATGVDGTDARVAALKLLAERYAKGELESTLKAPDYGFTNERYKQLQDEEEAAQTTVDDLRRQIRGFERLSERAQKFSDAVEIERNRVVNLDWLKSSLSKQGTCVVCGNATDSHHTVISHLATEMERISELSDALFESPIVDKEIEAAKTALVDAQRKLHSARSARVGLQRTDSATRDSLSKVYVLLGRIQALLMGIEAVRGRDEFTKEIERVSGLLDEVAKYLTGVNKEAREKTVDNKLAALIGKYADEFKLEKRGNVGLDKQELTLSFSAGENSKKEYLWEVGSGENWMGYHIATFLAIHEFLSDRERSNSPVFNFLVIDQPSQVYFPSAATGANQLDTDAEHLVELRRTRDQDFVATRRIFEVLEMGLRATDYKCQIIVLDHADDTIWGELPDTVKAANWKAPDAGLIPHWWL</sequence>
<dbReference type="Proteomes" id="UP000077961">
    <property type="component" value="Unassembled WGS sequence"/>
</dbReference>
<dbReference type="InterPro" id="IPR027417">
    <property type="entry name" value="P-loop_NTPase"/>
</dbReference>
<reference evidence="4 5" key="1">
    <citation type="submission" date="2016-04" db="EMBL/GenBank/DDBJ databases">
        <title>Reclassification of Paraburkholderia panaciterrae (Farh et al. 2015) Dobritsa &amp; Samadpour 2016 as a later homotypic synonym of Paraburkholderia ginsengiterrae (Farh et al. 2015) Dobritsa &amp; Samadpour 2016.</title>
        <authorList>
            <person name="Dobritsa A.P."/>
            <person name="Kutumbaka K."/>
            <person name="Samadpour M."/>
        </authorList>
    </citation>
    <scope>NUCLEOTIDE SEQUENCE [LARGE SCALE GENOMIC DNA]</scope>
    <source>
        <strain evidence="3 5">DCY85</strain>
        <strain evidence="2 4">DCY85-1</strain>
    </source>
</reference>
<dbReference type="STRING" id="1462993.A6V36_13935"/>
<dbReference type="Pfam" id="PF12532">
    <property type="entry name" value="DUF3732"/>
    <property type="match status" value="1"/>
</dbReference>
<evidence type="ECO:0008006" key="6">
    <source>
        <dbReference type="Google" id="ProtNLM"/>
    </source>
</evidence>
<evidence type="ECO:0000313" key="2">
    <source>
        <dbReference type="EMBL" id="OAJ52502.1"/>
    </source>
</evidence>
<dbReference type="AlphaFoldDB" id="A0A1A9MWW2"/>
<gene>
    <name evidence="2" type="ORF">A6V36_13935</name>
    <name evidence="3" type="ORF">A6V37_09265</name>
</gene>
<dbReference type="RefSeq" id="WP_064271952.1">
    <property type="nucleotide sequence ID" value="NZ_LXJZ01000231.1"/>
</dbReference>
<dbReference type="OrthoDB" id="103556at2"/>
<dbReference type="EMBL" id="LXJZ01000231">
    <property type="protein sequence ID" value="OAJ52502.1"/>
    <property type="molecule type" value="Genomic_DNA"/>
</dbReference>
<accession>A0A1A9MWW2</accession>
<dbReference type="EMBL" id="LXKA01000371">
    <property type="protein sequence ID" value="OAJ52622.1"/>
    <property type="molecule type" value="Genomic_DNA"/>
</dbReference>
<evidence type="ECO:0000313" key="5">
    <source>
        <dbReference type="Proteomes" id="UP000078116"/>
    </source>
</evidence>
<dbReference type="Gene3D" id="3.40.50.300">
    <property type="entry name" value="P-loop containing nucleotide triphosphate hydrolases"/>
    <property type="match status" value="1"/>
</dbReference>
<dbReference type="SUPFAM" id="SSF52540">
    <property type="entry name" value="P-loop containing nucleoside triphosphate hydrolases"/>
    <property type="match status" value="1"/>
</dbReference>
<name>A0A1A9MWW2_9BURK</name>
<dbReference type="Proteomes" id="UP000078116">
    <property type="component" value="Unassembled WGS sequence"/>
</dbReference>
<proteinExistence type="predicted"/>
<keyword evidence="4" id="KW-1185">Reference proteome</keyword>
<protein>
    <recommendedName>
        <fullName evidence="6">DUF3732 domain-containing protein</fullName>
    </recommendedName>
</protein>
<comment type="caution">
    <text evidence="3">The sequence shown here is derived from an EMBL/GenBank/DDBJ whole genome shotgun (WGS) entry which is preliminary data.</text>
</comment>